<dbReference type="InterPro" id="IPR036291">
    <property type="entry name" value="NAD(P)-bd_dom_sf"/>
</dbReference>
<dbReference type="NCBIfam" id="NF009466">
    <property type="entry name" value="PRK12826.1-2"/>
    <property type="match status" value="1"/>
</dbReference>
<dbReference type="InterPro" id="IPR020904">
    <property type="entry name" value="Sc_DH/Rdtase_CS"/>
</dbReference>
<dbReference type="Proteomes" id="UP001301140">
    <property type="component" value="Unassembled WGS sequence"/>
</dbReference>
<dbReference type="EC" id="1.1.1.100" evidence="4"/>
<proteinExistence type="inferred from homology"/>
<dbReference type="FunFam" id="3.40.50.720:FF:000173">
    <property type="entry name" value="3-oxoacyl-[acyl-carrier protein] reductase"/>
    <property type="match status" value="1"/>
</dbReference>
<comment type="caution">
    <text evidence="4">The sequence shown here is derived from an EMBL/GenBank/DDBJ whole genome shotgun (WGS) entry which is preliminary data.</text>
</comment>
<evidence type="ECO:0000313" key="4">
    <source>
        <dbReference type="EMBL" id="MDF1585516.1"/>
    </source>
</evidence>
<dbReference type="InterPro" id="IPR002347">
    <property type="entry name" value="SDR_fam"/>
</dbReference>
<dbReference type="RefSeq" id="WP_327787934.1">
    <property type="nucleotide sequence ID" value="NZ_JARGEQ010000024.1"/>
</dbReference>
<dbReference type="NCBIfam" id="NF004198">
    <property type="entry name" value="PRK05653.1-3"/>
    <property type="match status" value="1"/>
</dbReference>
<dbReference type="PANTHER" id="PTHR42760">
    <property type="entry name" value="SHORT-CHAIN DEHYDROGENASES/REDUCTASES FAMILY MEMBER"/>
    <property type="match status" value="1"/>
</dbReference>
<name>A0AAP3UYL0_9PROT</name>
<organism evidence="4 5">
    <name type="scientific">Marinimicrococcus flavescens</name>
    <dbReference type="NCBI Taxonomy" id="3031815"/>
    <lineage>
        <taxon>Bacteria</taxon>
        <taxon>Pseudomonadati</taxon>
        <taxon>Pseudomonadota</taxon>
        <taxon>Alphaproteobacteria</taxon>
        <taxon>Geminicoccales</taxon>
        <taxon>Geminicoccaceae</taxon>
        <taxon>Marinimicrococcus</taxon>
    </lineage>
</organism>
<dbReference type="AlphaFoldDB" id="A0AAP3UYL0"/>
<evidence type="ECO:0000259" key="3">
    <source>
        <dbReference type="SMART" id="SM00822"/>
    </source>
</evidence>
<dbReference type="Pfam" id="PF13561">
    <property type="entry name" value="adh_short_C2"/>
    <property type="match status" value="1"/>
</dbReference>
<dbReference type="InterPro" id="IPR057326">
    <property type="entry name" value="KR_dom"/>
</dbReference>
<keyword evidence="5" id="KW-1185">Reference proteome</keyword>
<dbReference type="SMART" id="SM00822">
    <property type="entry name" value="PKS_KR"/>
    <property type="match status" value="1"/>
</dbReference>
<dbReference type="PANTHER" id="PTHR42760:SF133">
    <property type="entry name" value="3-OXOACYL-[ACYL-CARRIER-PROTEIN] REDUCTASE"/>
    <property type="match status" value="1"/>
</dbReference>
<keyword evidence="2 4" id="KW-0560">Oxidoreductase</keyword>
<sequence>MAQQELDGRPSHAGRTVLVTGAGRGIGAAIARGFARRGARVAVIDLDGAAAAATAAAIGEAGGTAAHAAADVADHPTLAPVLDRLAAELGRPFDALVNNAGISPKHEGRAHRVWEMAPDEWRQVVDVNLTGCFNTVRLLVPAMRERGSGAIVNMASIAGRVYSPIVGVHYAATKAAIIGMTRHLAGELGPDGITVNAIAPGRIDTPMIRTVGAAMNEETVAQTPLGRLGTPEEVADLALFFTSPEARFITGQTCDVAGGWCMT</sequence>
<dbReference type="Gene3D" id="3.40.50.720">
    <property type="entry name" value="NAD(P)-binding Rossmann-like Domain"/>
    <property type="match status" value="1"/>
</dbReference>
<protein>
    <submittedName>
        <fullName evidence="4">3-oxoacyl-ACP reductase FabG</fullName>
        <ecNumber evidence="4">1.1.1.100</ecNumber>
    </submittedName>
</protein>
<comment type="similarity">
    <text evidence="1">Belongs to the short-chain dehydrogenases/reductases (SDR) family.</text>
</comment>
<dbReference type="EMBL" id="JARGEQ010000024">
    <property type="protein sequence ID" value="MDF1585516.1"/>
    <property type="molecule type" value="Genomic_DNA"/>
</dbReference>
<dbReference type="SUPFAM" id="SSF51735">
    <property type="entry name" value="NAD(P)-binding Rossmann-fold domains"/>
    <property type="match status" value="1"/>
</dbReference>
<dbReference type="NCBIfam" id="NF005559">
    <property type="entry name" value="PRK07231.1"/>
    <property type="match status" value="1"/>
</dbReference>
<evidence type="ECO:0000256" key="2">
    <source>
        <dbReference type="ARBA" id="ARBA00023002"/>
    </source>
</evidence>
<dbReference type="GO" id="GO:0004316">
    <property type="term" value="F:3-oxoacyl-[acyl-carrier-protein] reductase (NADPH) activity"/>
    <property type="evidence" value="ECO:0007669"/>
    <property type="project" value="UniProtKB-EC"/>
</dbReference>
<evidence type="ECO:0000256" key="1">
    <source>
        <dbReference type="ARBA" id="ARBA00006484"/>
    </source>
</evidence>
<evidence type="ECO:0000313" key="5">
    <source>
        <dbReference type="Proteomes" id="UP001301140"/>
    </source>
</evidence>
<reference evidence="4 5" key="1">
    <citation type="submission" date="2023-03" db="EMBL/GenBank/DDBJ databases">
        <title>YIM 152171 draft genome.</title>
        <authorList>
            <person name="Yang Z."/>
        </authorList>
    </citation>
    <scope>NUCLEOTIDE SEQUENCE [LARGE SCALE GENOMIC DNA]</scope>
    <source>
        <strain evidence="4 5">YIM 152171</strain>
    </source>
</reference>
<dbReference type="PRINTS" id="PR00080">
    <property type="entry name" value="SDRFAMILY"/>
</dbReference>
<gene>
    <name evidence="4" type="primary">fabG</name>
    <name evidence="4" type="ORF">PZ740_03840</name>
</gene>
<dbReference type="PRINTS" id="PR00081">
    <property type="entry name" value="GDHRDH"/>
</dbReference>
<feature type="domain" description="Ketoreductase" evidence="3">
    <location>
        <begin position="15"/>
        <end position="201"/>
    </location>
</feature>
<dbReference type="PROSITE" id="PS00061">
    <property type="entry name" value="ADH_SHORT"/>
    <property type="match status" value="1"/>
</dbReference>
<accession>A0AAP3UYL0</accession>